<evidence type="ECO:0000256" key="1">
    <source>
        <dbReference type="ARBA" id="ARBA00004571"/>
    </source>
</evidence>
<dbReference type="InterPro" id="IPR050298">
    <property type="entry name" value="Gram-neg_bact_OMP"/>
</dbReference>
<dbReference type="InterPro" id="IPR002299">
    <property type="entry name" value="Porin_Neis"/>
</dbReference>
<feature type="signal peptide" evidence="11">
    <location>
        <begin position="1"/>
        <end position="22"/>
    </location>
</feature>
<dbReference type="Gene3D" id="2.40.160.10">
    <property type="entry name" value="Porin"/>
    <property type="match status" value="1"/>
</dbReference>
<name>A0A1I9YKS5_9BURK</name>
<evidence type="ECO:0000256" key="10">
    <source>
        <dbReference type="ARBA" id="ARBA00023237"/>
    </source>
</evidence>
<dbReference type="GO" id="GO:0015288">
    <property type="term" value="F:porin activity"/>
    <property type="evidence" value="ECO:0007669"/>
    <property type="project" value="UniProtKB-KW"/>
</dbReference>
<keyword evidence="4" id="KW-1134">Transmembrane beta strand</keyword>
<keyword evidence="3" id="KW-0813">Transport</keyword>
<gene>
    <name evidence="13" type="ORF">BJG93_04695</name>
</gene>
<evidence type="ECO:0000256" key="11">
    <source>
        <dbReference type="SAM" id="SignalP"/>
    </source>
</evidence>
<feature type="domain" description="Porin" evidence="12">
    <location>
        <begin position="9"/>
        <end position="334"/>
    </location>
</feature>
<dbReference type="GO" id="GO:0046930">
    <property type="term" value="C:pore complex"/>
    <property type="evidence" value="ECO:0007669"/>
    <property type="project" value="UniProtKB-KW"/>
</dbReference>
<dbReference type="KEGG" id="pspw:BJG93_04695"/>
<reference evidence="13" key="2">
    <citation type="submission" date="2021-06" db="EMBL/GenBank/DDBJ databases">
        <authorList>
            <person name="Rogers T.H."/>
            <person name="Ramsay J.P."/>
            <person name="Wang P."/>
            <person name="Terpolilli J."/>
        </authorList>
    </citation>
    <scope>NUCLEOTIDE SEQUENCE</scope>
    <source>
        <strain evidence="13">WSM5005</strain>
    </source>
</reference>
<dbReference type="InterPro" id="IPR023614">
    <property type="entry name" value="Porin_dom_sf"/>
</dbReference>
<dbReference type="PANTHER" id="PTHR34501">
    <property type="entry name" value="PROTEIN YDDL-RELATED"/>
    <property type="match status" value="1"/>
</dbReference>
<sequence>MRKLITCGAIAAAAFAPMMAQAQQSSVTLYGVADVFMGYFANSNGQHVISMNSGGAGGSRWGLRGQEDLGNGLSAIFTLESGFNINNGTSGQSGRLFGRRAFVGLHSAQYGELIAGRLQTMGYDWGGTFDPMLLAPGSPLGSIGGENPRPWLFNMLQDPARSDNSIQYTSPTFRGLTGTLTYSWGDPSDPLTAQAYQRHFELATLRYENGPLITEYGFGHSLQNQAAVARNTYENVLGIRYNLNFMELYASGQIRTNDPGFVDKGWQVGFTVPTSPFGTVRVSYGELSDQNLTASGKQITTPVKAGDWFIRSAAIGYTYSFSKSTMFYGFVKKLWNSGIASQSIYPPGGLATTGQHSNVTAIGLGMSTRF</sequence>
<dbReference type="PRINTS" id="PR00184">
    <property type="entry name" value="NEISSPPORIN"/>
</dbReference>
<dbReference type="Proteomes" id="UP000179860">
    <property type="component" value="Chromosome 1"/>
</dbReference>
<dbReference type="AlphaFoldDB" id="A0A1I9YKS5"/>
<keyword evidence="14" id="KW-1185">Reference proteome</keyword>
<evidence type="ECO:0000259" key="12">
    <source>
        <dbReference type="Pfam" id="PF13609"/>
    </source>
</evidence>
<dbReference type="PANTHER" id="PTHR34501:SF9">
    <property type="entry name" value="MAJOR OUTER MEMBRANE PROTEIN P.IA"/>
    <property type="match status" value="1"/>
</dbReference>
<dbReference type="CDD" id="cd00342">
    <property type="entry name" value="gram_neg_porins"/>
    <property type="match status" value="1"/>
</dbReference>
<comment type="subcellular location">
    <subcellularLocation>
        <location evidence="1">Cell outer membrane</location>
        <topology evidence="1">Multi-pass membrane protein</topology>
    </subcellularLocation>
</comment>
<evidence type="ECO:0000256" key="3">
    <source>
        <dbReference type="ARBA" id="ARBA00022448"/>
    </source>
</evidence>
<evidence type="ECO:0000256" key="5">
    <source>
        <dbReference type="ARBA" id="ARBA00022692"/>
    </source>
</evidence>
<dbReference type="STRING" id="754502.BJG93_04695"/>
<feature type="chain" id="PRO_5034433437" evidence="11">
    <location>
        <begin position="23"/>
        <end position="370"/>
    </location>
</feature>
<evidence type="ECO:0000256" key="6">
    <source>
        <dbReference type="ARBA" id="ARBA00022729"/>
    </source>
</evidence>
<keyword evidence="9" id="KW-0472">Membrane</keyword>
<dbReference type="GO" id="GO:0006811">
    <property type="term" value="P:monoatomic ion transport"/>
    <property type="evidence" value="ECO:0007669"/>
    <property type="project" value="UniProtKB-KW"/>
</dbReference>
<proteinExistence type="predicted"/>
<organism evidence="13 14">
    <name type="scientific">Paraburkholderia sprentiae WSM5005</name>
    <dbReference type="NCBI Taxonomy" id="754502"/>
    <lineage>
        <taxon>Bacteria</taxon>
        <taxon>Pseudomonadati</taxon>
        <taxon>Pseudomonadota</taxon>
        <taxon>Betaproteobacteria</taxon>
        <taxon>Burkholderiales</taxon>
        <taxon>Burkholderiaceae</taxon>
        <taxon>Paraburkholderia</taxon>
    </lineage>
</organism>
<keyword evidence="7" id="KW-0406">Ion transport</keyword>
<protein>
    <submittedName>
        <fullName evidence="13">Porin</fullName>
    </submittedName>
</protein>
<comment type="subunit">
    <text evidence="2">Homotrimer.</text>
</comment>
<keyword evidence="5" id="KW-0812">Transmembrane</keyword>
<evidence type="ECO:0000313" key="13">
    <source>
        <dbReference type="EMBL" id="APA86908.2"/>
    </source>
</evidence>
<keyword evidence="8" id="KW-0626">Porin</keyword>
<reference evidence="13" key="1">
    <citation type="submission" date="2016-09" db="EMBL/GenBank/DDBJ databases">
        <title>The Complete Genome of Burkholderia sprentiae wsm5005.</title>
        <authorList>
            <person name="De Meyer S."/>
            <person name="Wang P."/>
            <person name="Terpolilli J."/>
        </authorList>
    </citation>
    <scope>NUCLEOTIDE SEQUENCE [LARGE SCALE GENOMIC DNA]</scope>
    <source>
        <strain evidence="13">WSM5005</strain>
    </source>
</reference>
<dbReference type="GO" id="GO:0009279">
    <property type="term" value="C:cell outer membrane"/>
    <property type="evidence" value="ECO:0007669"/>
    <property type="project" value="UniProtKB-SubCell"/>
</dbReference>
<keyword evidence="6 11" id="KW-0732">Signal</keyword>
<evidence type="ECO:0000256" key="2">
    <source>
        <dbReference type="ARBA" id="ARBA00011233"/>
    </source>
</evidence>
<evidence type="ECO:0000256" key="7">
    <source>
        <dbReference type="ARBA" id="ARBA00023065"/>
    </source>
</evidence>
<dbReference type="InterPro" id="IPR033900">
    <property type="entry name" value="Gram_neg_porin_domain"/>
</dbReference>
<dbReference type="EMBL" id="CP017561">
    <property type="protein sequence ID" value="APA86908.2"/>
    <property type="molecule type" value="Genomic_DNA"/>
</dbReference>
<evidence type="ECO:0000313" key="14">
    <source>
        <dbReference type="Proteomes" id="UP000179860"/>
    </source>
</evidence>
<dbReference type="RefSeq" id="WP_027197786.1">
    <property type="nucleotide sequence ID" value="NZ_CP017561.2"/>
</dbReference>
<dbReference type="OrthoDB" id="6975458at2"/>
<evidence type="ECO:0000256" key="9">
    <source>
        <dbReference type="ARBA" id="ARBA00023136"/>
    </source>
</evidence>
<accession>A0A1I9YKS5</accession>
<dbReference type="Pfam" id="PF13609">
    <property type="entry name" value="Porin_4"/>
    <property type="match status" value="1"/>
</dbReference>
<evidence type="ECO:0000256" key="4">
    <source>
        <dbReference type="ARBA" id="ARBA00022452"/>
    </source>
</evidence>
<evidence type="ECO:0000256" key="8">
    <source>
        <dbReference type="ARBA" id="ARBA00023114"/>
    </source>
</evidence>
<keyword evidence="10" id="KW-0998">Cell outer membrane</keyword>
<dbReference type="SUPFAM" id="SSF56935">
    <property type="entry name" value="Porins"/>
    <property type="match status" value="1"/>
</dbReference>